<feature type="coiled-coil region" evidence="1">
    <location>
        <begin position="10"/>
        <end position="68"/>
    </location>
</feature>
<evidence type="ECO:0000313" key="4">
    <source>
        <dbReference type="Proteomes" id="UP000245905"/>
    </source>
</evidence>
<comment type="caution">
    <text evidence="3">The sequence shown here is derived from an EMBL/GenBank/DDBJ whole genome shotgun (WGS) entry which is preliminary data.</text>
</comment>
<accession>A0A2U2EKS1</accession>
<dbReference type="EMBL" id="JRFS01000001">
    <property type="protein sequence ID" value="PWE85101.1"/>
    <property type="molecule type" value="Genomic_DNA"/>
</dbReference>
<name>A0A2U2EKS1_9FIRM</name>
<sequence length="104" mass="11658">MENEDIVRELAEQGERIKVANKRIADLEEQQQRIQDLTLSVQELAISVKNMVEVQKKHSDKLAELEARPAQNWNTMTRTAFTTIVSAIAGALALALVNSVAHFM</sequence>
<feature type="transmembrane region" description="Helical" evidence="2">
    <location>
        <begin position="80"/>
        <end position="101"/>
    </location>
</feature>
<keyword evidence="1" id="KW-0175">Coiled coil</keyword>
<gene>
    <name evidence="3" type="ORF">LD38_00340</name>
</gene>
<keyword evidence="2" id="KW-0472">Membrane</keyword>
<evidence type="ECO:0000256" key="2">
    <source>
        <dbReference type="SAM" id="Phobius"/>
    </source>
</evidence>
<organism evidence="3 4">
    <name type="scientific">Agathobacter rectalis</name>
    <dbReference type="NCBI Taxonomy" id="39491"/>
    <lineage>
        <taxon>Bacteria</taxon>
        <taxon>Bacillati</taxon>
        <taxon>Bacillota</taxon>
        <taxon>Clostridia</taxon>
        <taxon>Lachnospirales</taxon>
        <taxon>Lachnospiraceae</taxon>
        <taxon>Agathobacter</taxon>
    </lineage>
</organism>
<evidence type="ECO:0000313" key="3">
    <source>
        <dbReference type="EMBL" id="PWE85101.1"/>
    </source>
</evidence>
<dbReference type="AlphaFoldDB" id="A0A2U2EKS1"/>
<proteinExistence type="predicted"/>
<dbReference type="RefSeq" id="WP_109256941.1">
    <property type="nucleotide sequence ID" value="NZ_JRFS01000001.1"/>
</dbReference>
<protein>
    <submittedName>
        <fullName evidence="3">Uncharacterized protein</fullName>
    </submittedName>
</protein>
<evidence type="ECO:0000256" key="1">
    <source>
        <dbReference type="SAM" id="Coils"/>
    </source>
</evidence>
<keyword evidence="2" id="KW-0812">Transmembrane</keyword>
<dbReference type="Proteomes" id="UP000245905">
    <property type="component" value="Unassembled WGS sequence"/>
</dbReference>
<reference evidence="3 4" key="1">
    <citation type="submission" date="2014-09" db="EMBL/GenBank/DDBJ databases">
        <title>Butyrate-producing bacteria isolated from human gut.</title>
        <authorList>
            <person name="Zhang Q."/>
            <person name="Zhao L."/>
        </authorList>
    </citation>
    <scope>NUCLEOTIDE SEQUENCE [LARGE SCALE GENOMIC DNA]</scope>
    <source>
        <strain evidence="3 4">R22</strain>
    </source>
</reference>
<keyword evidence="2" id="KW-1133">Transmembrane helix</keyword>